<keyword evidence="1 5" id="KW-0489">Methyltransferase</keyword>
<dbReference type="SUPFAM" id="SSF53335">
    <property type="entry name" value="S-adenosyl-L-methionine-dependent methyltransferases"/>
    <property type="match status" value="1"/>
</dbReference>
<evidence type="ECO:0000256" key="3">
    <source>
        <dbReference type="ARBA" id="ARBA00022691"/>
    </source>
</evidence>
<dbReference type="GO" id="GO:0032259">
    <property type="term" value="P:methylation"/>
    <property type="evidence" value="ECO:0007669"/>
    <property type="project" value="UniProtKB-KW"/>
</dbReference>
<protein>
    <submittedName>
        <fullName evidence="5">Class I SAM-dependent methyltransferase</fullName>
        <ecNumber evidence="5">2.1.1.222</ecNumber>
        <ecNumber evidence="5">2.1.1.64</ecNumber>
    </submittedName>
</protein>
<name>A0ABW1NZC4_9PSEU</name>
<sequence length="547" mass="58772">MTTSPATPLRGLHPEGRCPVLGGPPAVSYLDGGEEMVAAIVDEAADLGSLSDELHYAGRTWAERYHLDRGRANVLRALDLPADAVVLEVGAGCGAITRYLGERVAAVDAVEPVPARAEVAAGRTADLPGVRVFVGLVDDVPDEPAYDLVLVVGVLEYVGAGDRSDAPYEEFLRSARRRLRPGGALVLAIENQLGVKYLAGGHEDHSGKRWDGVQGYPGGAPARTFARKPLEDLLARSGYRVARTLGCFPDYKITRAVLDAGLVRAHPELACGIPRFPSPDWGHDEPRPVDEAAVWREFVAAGLGDQVWNSFLVVAARDDGPADDGPGDDDAVPPLWPERRLAVYFNTERAARWCARAEVVDGEVRRTPLLPQGDDLVSVRAYAEPVHEGRPLLSTVLDEPWRVEDALCGWRDLLRAEADALGPAIWDLVPHNLVVTAGGLRAIDLEWQVAGVTVAEVEQRGVLLTADQLAGAGWRGAGECTTVRDLAGWLGVLLGHAPNFVEEAAEREARFQATRISGASAGAGLRREQDYLRAAWRTRLGETVAGC</sequence>
<dbReference type="InterPro" id="IPR029063">
    <property type="entry name" value="SAM-dependent_MTases_sf"/>
</dbReference>
<evidence type="ECO:0000259" key="4">
    <source>
        <dbReference type="Pfam" id="PF08242"/>
    </source>
</evidence>
<evidence type="ECO:0000313" key="5">
    <source>
        <dbReference type="EMBL" id="MFC6088331.1"/>
    </source>
</evidence>
<dbReference type="Gene3D" id="3.40.50.150">
    <property type="entry name" value="Vaccinia Virus protein VP39"/>
    <property type="match status" value="1"/>
</dbReference>
<dbReference type="EMBL" id="JBHSQO010000002">
    <property type="protein sequence ID" value="MFC6088331.1"/>
    <property type="molecule type" value="Genomic_DNA"/>
</dbReference>
<dbReference type="EC" id="2.1.1.222" evidence="5"/>
<dbReference type="GO" id="GO:0102208">
    <property type="term" value="F:2-polyprenyl-6-hydroxyphenol methylase activity"/>
    <property type="evidence" value="ECO:0007669"/>
    <property type="project" value="UniProtKB-EC"/>
</dbReference>
<reference evidence="6" key="1">
    <citation type="journal article" date="2019" name="Int. J. Syst. Evol. Microbiol.">
        <title>The Global Catalogue of Microorganisms (GCM) 10K type strain sequencing project: providing services to taxonomists for standard genome sequencing and annotation.</title>
        <authorList>
            <consortium name="The Broad Institute Genomics Platform"/>
            <consortium name="The Broad Institute Genome Sequencing Center for Infectious Disease"/>
            <person name="Wu L."/>
            <person name="Ma J."/>
        </authorList>
    </citation>
    <scope>NUCLEOTIDE SEQUENCE [LARGE SCALE GENOMIC DNA]</scope>
    <source>
        <strain evidence="6">CGMCC 4.7246</strain>
    </source>
</reference>
<keyword evidence="3" id="KW-0949">S-adenosyl-L-methionine</keyword>
<dbReference type="InterPro" id="IPR013217">
    <property type="entry name" value="Methyltransf_12"/>
</dbReference>
<dbReference type="EC" id="2.1.1.64" evidence="5"/>
<evidence type="ECO:0000256" key="2">
    <source>
        <dbReference type="ARBA" id="ARBA00022679"/>
    </source>
</evidence>
<accession>A0ABW1NZC4</accession>
<feature type="domain" description="Methyltransferase type 12" evidence="4">
    <location>
        <begin position="87"/>
        <end position="185"/>
    </location>
</feature>
<dbReference type="RefSeq" id="WP_380632708.1">
    <property type="nucleotide sequence ID" value="NZ_JBHSQO010000002.1"/>
</dbReference>
<evidence type="ECO:0000256" key="1">
    <source>
        <dbReference type="ARBA" id="ARBA00022603"/>
    </source>
</evidence>
<keyword evidence="6" id="KW-1185">Reference proteome</keyword>
<dbReference type="GO" id="GO:0061542">
    <property type="term" value="F:3-demethylubiquinol 3-O-methyltransferase activity"/>
    <property type="evidence" value="ECO:0007669"/>
    <property type="project" value="UniProtKB-EC"/>
</dbReference>
<organism evidence="5 6">
    <name type="scientific">Saccharothrix lopnurensis</name>
    <dbReference type="NCBI Taxonomy" id="1670621"/>
    <lineage>
        <taxon>Bacteria</taxon>
        <taxon>Bacillati</taxon>
        <taxon>Actinomycetota</taxon>
        <taxon>Actinomycetes</taxon>
        <taxon>Pseudonocardiales</taxon>
        <taxon>Pseudonocardiaceae</taxon>
        <taxon>Saccharothrix</taxon>
    </lineage>
</organism>
<dbReference type="Pfam" id="PF08242">
    <property type="entry name" value="Methyltransf_12"/>
    <property type="match status" value="1"/>
</dbReference>
<proteinExistence type="predicted"/>
<dbReference type="PANTHER" id="PTHR43464">
    <property type="entry name" value="METHYLTRANSFERASE"/>
    <property type="match status" value="1"/>
</dbReference>
<gene>
    <name evidence="5" type="ORF">ACFP3R_03540</name>
</gene>
<evidence type="ECO:0000313" key="6">
    <source>
        <dbReference type="Proteomes" id="UP001596220"/>
    </source>
</evidence>
<dbReference type="PANTHER" id="PTHR43464:SF19">
    <property type="entry name" value="UBIQUINONE BIOSYNTHESIS O-METHYLTRANSFERASE, MITOCHONDRIAL"/>
    <property type="match status" value="1"/>
</dbReference>
<keyword evidence="2 5" id="KW-0808">Transferase</keyword>
<comment type="caution">
    <text evidence="5">The sequence shown here is derived from an EMBL/GenBank/DDBJ whole genome shotgun (WGS) entry which is preliminary data.</text>
</comment>
<dbReference type="Proteomes" id="UP001596220">
    <property type="component" value="Unassembled WGS sequence"/>
</dbReference>
<dbReference type="CDD" id="cd02440">
    <property type="entry name" value="AdoMet_MTases"/>
    <property type="match status" value="1"/>
</dbReference>